<dbReference type="NCBIfam" id="TIGR02145">
    <property type="entry name" value="Fib_succ_major"/>
    <property type="match status" value="1"/>
</dbReference>
<dbReference type="Proteomes" id="UP001193389">
    <property type="component" value="Chromosome"/>
</dbReference>
<evidence type="ECO:0000259" key="1">
    <source>
        <dbReference type="Pfam" id="PF09603"/>
    </source>
</evidence>
<proteinExistence type="predicted"/>
<reference evidence="2" key="1">
    <citation type="journal article" date="2020" name="Int. J. Syst. Evol. Microbiol.">
        <title>Aquipluma nitroreducens gen. nov. sp. nov., a novel facultatively anaerobic bacterium isolated from a freshwater lake.</title>
        <authorList>
            <person name="Watanabe M."/>
            <person name="Kojima H."/>
            <person name="Fukui M."/>
        </authorList>
    </citation>
    <scope>NUCLEOTIDE SEQUENCE</scope>
    <source>
        <strain evidence="2">MeG22</strain>
    </source>
</reference>
<evidence type="ECO:0000313" key="3">
    <source>
        <dbReference type="Proteomes" id="UP001193389"/>
    </source>
</evidence>
<dbReference type="InterPro" id="IPR011871">
    <property type="entry name" value="Fib_succ_major"/>
</dbReference>
<dbReference type="KEGG" id="anf:AQPE_0314"/>
<dbReference type="Pfam" id="PF09603">
    <property type="entry name" value="Fib_succ_major"/>
    <property type="match status" value="1"/>
</dbReference>
<accession>A0A5K7S3V5</accession>
<dbReference type="EMBL" id="AP018694">
    <property type="protein sequence ID" value="BBE16177.1"/>
    <property type="molecule type" value="Genomic_DNA"/>
</dbReference>
<evidence type="ECO:0000313" key="2">
    <source>
        <dbReference type="EMBL" id="BBE16177.1"/>
    </source>
</evidence>
<sequence>MQIKIKIFIATFACFTIFFYGFRCIDKNNDETIKIANSEWMAENLNVNTFRNGDPIPEAKTDEEWIKAGQEGVPAFCYYENKAENGDKYGKLYNWYAVTDPRGLAPEGWHVSSDAEWRETTDFLGGEDAAGTKMKSNSGWLDDGNGTNESNFSGLPSGCRDLNGKFSRIGKIGFWWTSTQYDSTLAWYRCIDKVPWYVYRTNYYKRNGLSVRCIRD</sequence>
<organism evidence="2 3">
    <name type="scientific">Aquipluma nitroreducens</name>
    <dbReference type="NCBI Taxonomy" id="2010828"/>
    <lineage>
        <taxon>Bacteria</taxon>
        <taxon>Pseudomonadati</taxon>
        <taxon>Bacteroidota</taxon>
        <taxon>Bacteroidia</taxon>
        <taxon>Marinilabiliales</taxon>
        <taxon>Prolixibacteraceae</taxon>
        <taxon>Aquipluma</taxon>
    </lineage>
</organism>
<gene>
    <name evidence="2" type="ORF">AQPE_0314</name>
</gene>
<dbReference type="RefSeq" id="WP_318349276.1">
    <property type="nucleotide sequence ID" value="NZ_AP018694.1"/>
</dbReference>
<keyword evidence="3" id="KW-1185">Reference proteome</keyword>
<protein>
    <submittedName>
        <fullName evidence="2">SclB protein</fullName>
    </submittedName>
</protein>
<feature type="domain" description="Fibrobacter succinogenes major paralogous" evidence="1">
    <location>
        <begin position="33"/>
        <end position="215"/>
    </location>
</feature>
<dbReference type="AlphaFoldDB" id="A0A5K7S3V5"/>
<name>A0A5K7S3V5_9BACT</name>